<gene>
    <name evidence="1" type="ORF">L596_002318</name>
</gene>
<proteinExistence type="predicted"/>
<comment type="caution">
    <text evidence="1">The sequence shown here is derived from an EMBL/GenBank/DDBJ whole genome shotgun (WGS) entry which is preliminary data.</text>
</comment>
<organism evidence="1 2">
    <name type="scientific">Steinernema carpocapsae</name>
    <name type="common">Entomopathogenic nematode</name>
    <dbReference type="NCBI Taxonomy" id="34508"/>
    <lineage>
        <taxon>Eukaryota</taxon>
        <taxon>Metazoa</taxon>
        <taxon>Ecdysozoa</taxon>
        <taxon>Nematoda</taxon>
        <taxon>Chromadorea</taxon>
        <taxon>Rhabditida</taxon>
        <taxon>Tylenchina</taxon>
        <taxon>Panagrolaimomorpha</taxon>
        <taxon>Strongyloidoidea</taxon>
        <taxon>Steinernematidae</taxon>
        <taxon>Steinernema</taxon>
    </lineage>
</organism>
<sequence>MFKSFRKRRTSQQHPCNSEVTEIETFGVLRQFPYAGVQESHMTKETAASGFITPFKDAPPASAWRIFAAHTE</sequence>
<dbReference type="EMBL" id="AZBU02000001">
    <property type="protein sequence ID" value="TMS34801.1"/>
    <property type="molecule type" value="Genomic_DNA"/>
</dbReference>
<reference evidence="1 2" key="1">
    <citation type="journal article" date="2015" name="Genome Biol.">
        <title>Comparative genomics of Steinernema reveals deeply conserved gene regulatory networks.</title>
        <authorList>
            <person name="Dillman A.R."/>
            <person name="Macchietto M."/>
            <person name="Porter C.F."/>
            <person name="Rogers A."/>
            <person name="Williams B."/>
            <person name="Antoshechkin I."/>
            <person name="Lee M.M."/>
            <person name="Goodwin Z."/>
            <person name="Lu X."/>
            <person name="Lewis E.E."/>
            <person name="Goodrich-Blair H."/>
            <person name="Stock S.P."/>
            <person name="Adams B.J."/>
            <person name="Sternberg P.W."/>
            <person name="Mortazavi A."/>
        </authorList>
    </citation>
    <scope>NUCLEOTIDE SEQUENCE [LARGE SCALE GENOMIC DNA]</scope>
    <source>
        <strain evidence="1 2">ALL</strain>
    </source>
</reference>
<accession>A0A4U8UPD6</accession>
<reference evidence="1 2" key="2">
    <citation type="journal article" date="2019" name="G3 (Bethesda)">
        <title>Hybrid Assembly of the Genome of the Entomopathogenic Nematode Steinernema carpocapsae Identifies the X-Chromosome.</title>
        <authorList>
            <person name="Serra L."/>
            <person name="Macchietto M."/>
            <person name="Macias-Munoz A."/>
            <person name="McGill C.J."/>
            <person name="Rodriguez I.M."/>
            <person name="Rodriguez B."/>
            <person name="Murad R."/>
            <person name="Mortazavi A."/>
        </authorList>
    </citation>
    <scope>NUCLEOTIDE SEQUENCE [LARGE SCALE GENOMIC DNA]</scope>
    <source>
        <strain evidence="1 2">ALL</strain>
    </source>
</reference>
<keyword evidence="2" id="KW-1185">Reference proteome</keyword>
<dbReference type="Proteomes" id="UP000298663">
    <property type="component" value="Chromosome X"/>
</dbReference>
<dbReference type="AlphaFoldDB" id="A0A4U8UPD6"/>
<evidence type="ECO:0000313" key="1">
    <source>
        <dbReference type="EMBL" id="TMS34801.1"/>
    </source>
</evidence>
<protein>
    <submittedName>
        <fullName evidence="1">Uncharacterized protein</fullName>
    </submittedName>
</protein>
<dbReference type="EMBL" id="CM016762">
    <property type="protein sequence ID" value="TMS34801.1"/>
    <property type="molecule type" value="Genomic_DNA"/>
</dbReference>
<name>A0A4U8UPD6_STECR</name>
<evidence type="ECO:0000313" key="2">
    <source>
        <dbReference type="Proteomes" id="UP000298663"/>
    </source>
</evidence>